<sequence>MLRRWSFCHRQPSCWSDTSAPRLKVVTAVPAPTSHSFTVLSPEAEMSWELSGLQLTWRRENSNLKGGPLKNEPQVSSLARARRYGRDCLMSTLLTALQWPWRSPTVAPVSHRNTEPNLKRRTTSRAACHN</sequence>
<organism evidence="2 3">
    <name type="scientific">Liparis tanakae</name>
    <name type="common">Tanaka's snailfish</name>
    <dbReference type="NCBI Taxonomy" id="230148"/>
    <lineage>
        <taxon>Eukaryota</taxon>
        <taxon>Metazoa</taxon>
        <taxon>Chordata</taxon>
        <taxon>Craniata</taxon>
        <taxon>Vertebrata</taxon>
        <taxon>Euteleostomi</taxon>
        <taxon>Actinopterygii</taxon>
        <taxon>Neopterygii</taxon>
        <taxon>Teleostei</taxon>
        <taxon>Neoteleostei</taxon>
        <taxon>Acanthomorphata</taxon>
        <taxon>Eupercaria</taxon>
        <taxon>Perciformes</taxon>
        <taxon>Cottioidei</taxon>
        <taxon>Cottales</taxon>
        <taxon>Liparidae</taxon>
        <taxon>Liparis</taxon>
    </lineage>
</organism>
<reference evidence="2 3" key="1">
    <citation type="submission" date="2019-03" db="EMBL/GenBank/DDBJ databases">
        <title>First draft genome of Liparis tanakae, snailfish: a comprehensive survey of snailfish specific genes.</title>
        <authorList>
            <person name="Kim W."/>
            <person name="Song I."/>
            <person name="Jeong J.-H."/>
            <person name="Kim D."/>
            <person name="Kim S."/>
            <person name="Ryu S."/>
            <person name="Song J.Y."/>
            <person name="Lee S.K."/>
        </authorList>
    </citation>
    <scope>NUCLEOTIDE SEQUENCE [LARGE SCALE GENOMIC DNA]</scope>
    <source>
        <tissue evidence="2">Muscle</tissue>
    </source>
</reference>
<evidence type="ECO:0000313" key="3">
    <source>
        <dbReference type="Proteomes" id="UP000314294"/>
    </source>
</evidence>
<evidence type="ECO:0000313" key="2">
    <source>
        <dbReference type="EMBL" id="TNN44680.1"/>
    </source>
</evidence>
<keyword evidence="3" id="KW-1185">Reference proteome</keyword>
<dbReference type="Proteomes" id="UP000314294">
    <property type="component" value="Unassembled WGS sequence"/>
</dbReference>
<comment type="caution">
    <text evidence="2">The sequence shown here is derived from an EMBL/GenBank/DDBJ whole genome shotgun (WGS) entry which is preliminary data.</text>
</comment>
<name>A0A4Z2FUW4_9TELE</name>
<gene>
    <name evidence="2" type="ORF">EYF80_045109</name>
</gene>
<dbReference type="EMBL" id="SRLO01000889">
    <property type="protein sequence ID" value="TNN44680.1"/>
    <property type="molecule type" value="Genomic_DNA"/>
</dbReference>
<feature type="region of interest" description="Disordered" evidence="1">
    <location>
        <begin position="106"/>
        <end position="130"/>
    </location>
</feature>
<protein>
    <submittedName>
        <fullName evidence="2">Uncharacterized protein</fullName>
    </submittedName>
</protein>
<evidence type="ECO:0000256" key="1">
    <source>
        <dbReference type="SAM" id="MobiDB-lite"/>
    </source>
</evidence>
<proteinExistence type="predicted"/>
<dbReference type="AlphaFoldDB" id="A0A4Z2FUW4"/>
<accession>A0A4Z2FUW4</accession>